<dbReference type="EMBL" id="DVMO01000078">
    <property type="protein sequence ID" value="HIU27762.1"/>
    <property type="molecule type" value="Genomic_DNA"/>
</dbReference>
<reference evidence="1" key="1">
    <citation type="submission" date="2020-10" db="EMBL/GenBank/DDBJ databases">
        <authorList>
            <person name="Gilroy R."/>
        </authorList>
    </citation>
    <scope>NUCLEOTIDE SEQUENCE</scope>
    <source>
        <strain evidence="1">11300</strain>
    </source>
</reference>
<evidence type="ECO:0000313" key="2">
    <source>
        <dbReference type="Proteomes" id="UP000824091"/>
    </source>
</evidence>
<dbReference type="AlphaFoldDB" id="A0A9D1I4N8"/>
<protein>
    <submittedName>
        <fullName evidence="1">Uncharacterized protein</fullName>
    </submittedName>
</protein>
<comment type="caution">
    <text evidence="1">The sequence shown here is derived from an EMBL/GenBank/DDBJ whole genome shotgun (WGS) entry which is preliminary data.</text>
</comment>
<evidence type="ECO:0000313" key="1">
    <source>
        <dbReference type="EMBL" id="HIU27762.1"/>
    </source>
</evidence>
<gene>
    <name evidence="1" type="ORF">IAD16_05235</name>
</gene>
<dbReference type="Proteomes" id="UP000824091">
    <property type="component" value="Unassembled WGS sequence"/>
</dbReference>
<sequence>MDFNEIVEKTIPGVNGDTAICGGVQKDFYPGVCRICPKTKDMASKIQQEKLW</sequence>
<proteinExistence type="predicted"/>
<accession>A0A9D1I4N8</accession>
<organism evidence="1 2">
    <name type="scientific">Candidatus Fimisoma avicola</name>
    <dbReference type="NCBI Taxonomy" id="2840826"/>
    <lineage>
        <taxon>Bacteria</taxon>
        <taxon>Bacillati</taxon>
        <taxon>Bacillota</taxon>
        <taxon>Clostridia</taxon>
        <taxon>Eubacteriales</taxon>
        <taxon>Candidatus Fimisoma</taxon>
    </lineage>
</organism>
<name>A0A9D1I4N8_9FIRM</name>
<reference evidence="1" key="2">
    <citation type="journal article" date="2021" name="PeerJ">
        <title>Extensive microbial diversity within the chicken gut microbiome revealed by metagenomics and culture.</title>
        <authorList>
            <person name="Gilroy R."/>
            <person name="Ravi A."/>
            <person name="Getino M."/>
            <person name="Pursley I."/>
            <person name="Horton D.L."/>
            <person name="Alikhan N.F."/>
            <person name="Baker D."/>
            <person name="Gharbi K."/>
            <person name="Hall N."/>
            <person name="Watson M."/>
            <person name="Adriaenssens E.M."/>
            <person name="Foster-Nyarko E."/>
            <person name="Jarju S."/>
            <person name="Secka A."/>
            <person name="Antonio M."/>
            <person name="Oren A."/>
            <person name="Chaudhuri R.R."/>
            <person name="La Ragione R."/>
            <person name="Hildebrand F."/>
            <person name="Pallen M.J."/>
        </authorList>
    </citation>
    <scope>NUCLEOTIDE SEQUENCE</scope>
    <source>
        <strain evidence="1">11300</strain>
    </source>
</reference>